<dbReference type="PANTHER" id="PTHR46847:SF1">
    <property type="entry name" value="D-ALLOSE-BINDING PERIPLASMIC PROTEIN-RELATED"/>
    <property type="match status" value="1"/>
</dbReference>
<accession>A0A8J3GTC7</accession>
<comment type="subcellular location">
    <subcellularLocation>
        <location evidence="1">Cell envelope</location>
    </subcellularLocation>
</comment>
<dbReference type="SUPFAM" id="SSF53822">
    <property type="entry name" value="Periplasmic binding protein-like I"/>
    <property type="match status" value="1"/>
</dbReference>
<proteinExistence type="inferred from homology"/>
<dbReference type="GO" id="GO:0030246">
    <property type="term" value="F:carbohydrate binding"/>
    <property type="evidence" value="ECO:0007669"/>
    <property type="project" value="UniProtKB-ARBA"/>
</dbReference>
<comment type="caution">
    <text evidence="6">The sequence shown here is derived from an EMBL/GenBank/DDBJ whole genome shotgun (WGS) entry which is preliminary data.</text>
</comment>
<dbReference type="GO" id="GO:0030313">
    <property type="term" value="C:cell envelope"/>
    <property type="evidence" value="ECO:0007669"/>
    <property type="project" value="UniProtKB-SubCell"/>
</dbReference>
<comment type="similarity">
    <text evidence="2">Belongs to the bacterial solute-binding protein 2 family.</text>
</comment>
<feature type="chain" id="PRO_5035297232" evidence="4">
    <location>
        <begin position="32"/>
        <end position="329"/>
    </location>
</feature>
<feature type="signal peptide" evidence="4">
    <location>
        <begin position="1"/>
        <end position="31"/>
    </location>
</feature>
<gene>
    <name evidence="6" type="ORF">GCM10011600_30370</name>
</gene>
<dbReference type="EMBL" id="BNAI01000015">
    <property type="protein sequence ID" value="GHF27447.1"/>
    <property type="molecule type" value="Genomic_DNA"/>
</dbReference>
<name>A0A8J3GTC7_9MICO</name>
<sequence>MIHHHMRLTAGLATAATAVVLVAGCSSPSPADPADITIAAVYQNLSDPFWQTIACGAQARADELGVDLQLFTSTDTDANAIAGNFETALLGEPDGVIATPFNNNQFVAQYTQLMADGVPVVSGNGTDPQVEYKNVYSDTDTGGLAEDVAGLIPEGAGTMVVLGGAPGIPPLEGRTVPFIEAVQEMRSDLTPLPIVYSGFDVNKATSDVAALIIANPDLKLVIAATGPDGVGAAAAIEQAGKVGEITLIAFDAVPPEVDALRSGTITALIAQDPFNIGASSVDAIVEYLEANPDGGAVEPDGSQPIKNVLLTADNVDDPDNANYLYKTSC</sequence>
<keyword evidence="3 4" id="KW-0732">Signal</keyword>
<evidence type="ECO:0000256" key="3">
    <source>
        <dbReference type="ARBA" id="ARBA00022729"/>
    </source>
</evidence>
<reference evidence="6" key="1">
    <citation type="journal article" date="2014" name="Int. J. Syst. Evol. Microbiol.">
        <title>Complete genome sequence of Corynebacterium casei LMG S-19264T (=DSM 44701T), isolated from a smear-ripened cheese.</title>
        <authorList>
            <consortium name="US DOE Joint Genome Institute (JGI-PGF)"/>
            <person name="Walter F."/>
            <person name="Albersmeier A."/>
            <person name="Kalinowski J."/>
            <person name="Ruckert C."/>
        </authorList>
    </citation>
    <scope>NUCLEOTIDE SEQUENCE</scope>
    <source>
        <strain evidence="6">CGMCC 1.16548</strain>
    </source>
</reference>
<reference evidence="6" key="2">
    <citation type="submission" date="2020-09" db="EMBL/GenBank/DDBJ databases">
        <authorList>
            <person name="Sun Q."/>
            <person name="Zhou Y."/>
        </authorList>
    </citation>
    <scope>NUCLEOTIDE SEQUENCE</scope>
    <source>
        <strain evidence="6">CGMCC 1.16548</strain>
    </source>
</reference>
<evidence type="ECO:0000313" key="6">
    <source>
        <dbReference type="EMBL" id="GHF27447.1"/>
    </source>
</evidence>
<organism evidence="6 7">
    <name type="scientific">Pseudolysinimonas yzui</name>
    <dbReference type="NCBI Taxonomy" id="2708254"/>
    <lineage>
        <taxon>Bacteria</taxon>
        <taxon>Bacillati</taxon>
        <taxon>Actinomycetota</taxon>
        <taxon>Actinomycetes</taxon>
        <taxon>Micrococcales</taxon>
        <taxon>Microbacteriaceae</taxon>
        <taxon>Pseudolysinimonas</taxon>
    </lineage>
</organism>
<dbReference type="PANTHER" id="PTHR46847">
    <property type="entry name" value="D-ALLOSE-BINDING PERIPLASMIC PROTEIN-RELATED"/>
    <property type="match status" value="1"/>
</dbReference>
<dbReference type="RefSeq" id="WP_191284395.1">
    <property type="nucleotide sequence ID" value="NZ_BNAI01000015.1"/>
</dbReference>
<evidence type="ECO:0000259" key="5">
    <source>
        <dbReference type="Pfam" id="PF13407"/>
    </source>
</evidence>
<dbReference type="Gene3D" id="3.40.50.2300">
    <property type="match status" value="2"/>
</dbReference>
<keyword evidence="7" id="KW-1185">Reference proteome</keyword>
<evidence type="ECO:0000256" key="4">
    <source>
        <dbReference type="SAM" id="SignalP"/>
    </source>
</evidence>
<dbReference type="PROSITE" id="PS51257">
    <property type="entry name" value="PROKAR_LIPOPROTEIN"/>
    <property type="match status" value="1"/>
</dbReference>
<dbReference type="InterPro" id="IPR028082">
    <property type="entry name" value="Peripla_BP_I"/>
</dbReference>
<feature type="domain" description="Periplasmic binding protein" evidence="5">
    <location>
        <begin position="38"/>
        <end position="290"/>
    </location>
</feature>
<dbReference type="Pfam" id="PF13407">
    <property type="entry name" value="Peripla_BP_4"/>
    <property type="match status" value="1"/>
</dbReference>
<dbReference type="Proteomes" id="UP000617531">
    <property type="component" value="Unassembled WGS sequence"/>
</dbReference>
<evidence type="ECO:0000256" key="2">
    <source>
        <dbReference type="ARBA" id="ARBA00007639"/>
    </source>
</evidence>
<evidence type="ECO:0000313" key="7">
    <source>
        <dbReference type="Proteomes" id="UP000617531"/>
    </source>
</evidence>
<dbReference type="InterPro" id="IPR025997">
    <property type="entry name" value="SBP_2_dom"/>
</dbReference>
<dbReference type="AlphaFoldDB" id="A0A8J3GTC7"/>
<protein>
    <submittedName>
        <fullName evidence="6">Ribose ABC transporter substrate-binding protein</fullName>
    </submittedName>
</protein>
<evidence type="ECO:0000256" key="1">
    <source>
        <dbReference type="ARBA" id="ARBA00004196"/>
    </source>
</evidence>